<keyword evidence="2" id="KW-0472">Membrane</keyword>
<keyword evidence="2" id="KW-1133">Transmembrane helix</keyword>
<evidence type="ECO:0000256" key="2">
    <source>
        <dbReference type="SAM" id="Phobius"/>
    </source>
</evidence>
<feature type="region of interest" description="Disordered" evidence="1">
    <location>
        <begin position="1"/>
        <end position="99"/>
    </location>
</feature>
<keyword evidence="4" id="KW-1185">Reference proteome</keyword>
<keyword evidence="2" id="KW-0812">Transmembrane</keyword>
<comment type="caution">
    <text evidence="3">The sequence shown here is derived from an EMBL/GenBank/DDBJ whole genome shotgun (WGS) entry which is preliminary data.</text>
</comment>
<feature type="region of interest" description="Disordered" evidence="1">
    <location>
        <begin position="133"/>
        <end position="155"/>
    </location>
</feature>
<proteinExistence type="predicted"/>
<evidence type="ECO:0000256" key="1">
    <source>
        <dbReference type="SAM" id="MobiDB-lite"/>
    </source>
</evidence>
<name>A0ABW6GQJ9_9ACTN</name>
<evidence type="ECO:0000313" key="3">
    <source>
        <dbReference type="EMBL" id="MFE1355022.1"/>
    </source>
</evidence>
<sequence>MSDGSANLPESGEQPPQQPAAQQFPQFPQQGAAPYQQPYAPAGQPHPQQHPQQGAPGYGYPPQDGYGYPAGQFQQPVAPITPITPSGPDWQALAEGNESARRRRKRMQLIIGGVLAALVVGGIVTATVLVSKGDKDPVADPTPSPTASPSPSETLPATAVDVLSSTKYDTAPINSAAFFPQDQITLNGRTYVKTVTSNTKLGHCEEAVTPDIGQILVTNKCLHIHRATYTSGNLGVTVAIADLPDKAAADRSREAGAGSVLSLTATKQPFCQNVTCVTNQAVYGRYLYLTVAGPLGNAPVATGDTAAPQAARDLAEYAQAVLLARGQQALAQLQGGAPASPGSSASPGPSAAASPSAH</sequence>
<feature type="region of interest" description="Disordered" evidence="1">
    <location>
        <begin position="333"/>
        <end position="358"/>
    </location>
</feature>
<organism evidence="3 4">
    <name type="scientific">Kitasatospora phosalacinea</name>
    <dbReference type="NCBI Taxonomy" id="2065"/>
    <lineage>
        <taxon>Bacteria</taxon>
        <taxon>Bacillati</taxon>
        <taxon>Actinomycetota</taxon>
        <taxon>Actinomycetes</taxon>
        <taxon>Kitasatosporales</taxon>
        <taxon>Streptomycetaceae</taxon>
        <taxon>Kitasatospora</taxon>
    </lineage>
</organism>
<dbReference type="RefSeq" id="WP_380329104.1">
    <property type="nucleotide sequence ID" value="NZ_JBHYPW010000054.1"/>
</dbReference>
<gene>
    <name evidence="3" type="ORF">ACFW6T_23835</name>
</gene>
<accession>A0ABW6GQJ9</accession>
<evidence type="ECO:0000313" key="4">
    <source>
        <dbReference type="Proteomes" id="UP001599542"/>
    </source>
</evidence>
<protein>
    <submittedName>
        <fullName evidence="3">Uncharacterized protein</fullName>
    </submittedName>
</protein>
<dbReference type="Proteomes" id="UP001599542">
    <property type="component" value="Unassembled WGS sequence"/>
</dbReference>
<reference evidence="3 4" key="1">
    <citation type="submission" date="2024-09" db="EMBL/GenBank/DDBJ databases">
        <title>The Natural Products Discovery Center: Release of the First 8490 Sequenced Strains for Exploring Actinobacteria Biosynthetic Diversity.</title>
        <authorList>
            <person name="Kalkreuter E."/>
            <person name="Kautsar S.A."/>
            <person name="Yang D."/>
            <person name="Bader C.D."/>
            <person name="Teijaro C.N."/>
            <person name="Fluegel L."/>
            <person name="Davis C.M."/>
            <person name="Simpson J.R."/>
            <person name="Lauterbach L."/>
            <person name="Steele A.D."/>
            <person name="Gui C."/>
            <person name="Meng S."/>
            <person name="Li G."/>
            <person name="Viehrig K."/>
            <person name="Ye F."/>
            <person name="Su P."/>
            <person name="Kiefer A.F."/>
            <person name="Nichols A."/>
            <person name="Cepeda A.J."/>
            <person name="Yan W."/>
            <person name="Fan B."/>
            <person name="Jiang Y."/>
            <person name="Adhikari A."/>
            <person name="Zheng C.-J."/>
            <person name="Schuster L."/>
            <person name="Cowan T.M."/>
            <person name="Smanski M.J."/>
            <person name="Chevrette M.G."/>
            <person name="De Carvalho L.P.S."/>
            <person name="Shen B."/>
        </authorList>
    </citation>
    <scope>NUCLEOTIDE SEQUENCE [LARGE SCALE GENOMIC DNA]</scope>
    <source>
        <strain evidence="3 4">NPDC058753</strain>
    </source>
</reference>
<feature type="compositionally biased region" description="Low complexity" evidence="1">
    <location>
        <begin position="19"/>
        <end position="72"/>
    </location>
</feature>
<feature type="transmembrane region" description="Helical" evidence="2">
    <location>
        <begin position="109"/>
        <end position="130"/>
    </location>
</feature>
<dbReference type="EMBL" id="JBHYPX010000053">
    <property type="protein sequence ID" value="MFE1355022.1"/>
    <property type="molecule type" value="Genomic_DNA"/>
</dbReference>